<gene>
    <name evidence="1" type="ORF">SAMN04488069_1282</name>
</gene>
<reference evidence="2" key="1">
    <citation type="submission" date="2016-10" db="EMBL/GenBank/DDBJ databases">
        <authorList>
            <person name="Varghese N."/>
            <person name="Submissions S."/>
        </authorList>
    </citation>
    <scope>NUCLEOTIDE SEQUENCE [LARGE SCALE GENOMIC DNA]</scope>
    <source>
        <strain evidence="2">CGMCC 1.8975</strain>
    </source>
</reference>
<accession>A0A1H3PBV2</accession>
<keyword evidence="2" id="KW-1185">Reference proteome</keyword>
<dbReference type="EMBL" id="FNOV01000028">
    <property type="protein sequence ID" value="SDY98567.1"/>
    <property type="molecule type" value="Genomic_DNA"/>
</dbReference>
<dbReference type="Proteomes" id="UP000199249">
    <property type="component" value="Unassembled WGS sequence"/>
</dbReference>
<dbReference type="AlphaFoldDB" id="A0A1H3PBV2"/>
<evidence type="ECO:0000313" key="1">
    <source>
        <dbReference type="EMBL" id="SDY98567.1"/>
    </source>
</evidence>
<dbReference type="OrthoDB" id="965877at2"/>
<proteinExistence type="predicted"/>
<protein>
    <submittedName>
        <fullName evidence="1">Uncharacterized protein</fullName>
    </submittedName>
</protein>
<sequence>MKNSINNKVNALKKDAENQGEFMKKLAQLDEQGQLTDAMLEQISGGEPGFGVLIDVPMAGMWNPDPVTAAF</sequence>
<evidence type="ECO:0000313" key="2">
    <source>
        <dbReference type="Proteomes" id="UP000199249"/>
    </source>
</evidence>
<dbReference type="RefSeq" id="WP_092743918.1">
    <property type="nucleotide sequence ID" value="NZ_FNOV01000028.1"/>
</dbReference>
<organism evidence="1 2">
    <name type="scientific">Hymenobacter psychrophilus</name>
    <dbReference type="NCBI Taxonomy" id="651662"/>
    <lineage>
        <taxon>Bacteria</taxon>
        <taxon>Pseudomonadati</taxon>
        <taxon>Bacteroidota</taxon>
        <taxon>Cytophagia</taxon>
        <taxon>Cytophagales</taxon>
        <taxon>Hymenobacteraceae</taxon>
        <taxon>Hymenobacter</taxon>
    </lineage>
</organism>
<name>A0A1H3PBV2_9BACT</name>